<evidence type="ECO:0000313" key="2">
    <source>
        <dbReference type="EMBL" id="SVD32764.1"/>
    </source>
</evidence>
<dbReference type="Gene3D" id="3.30.1050.10">
    <property type="entry name" value="SCP2 sterol-binding domain"/>
    <property type="match status" value="1"/>
</dbReference>
<sequence length="98" mass="11075">FEMLKVNLVPEKSLDKNLHLNINFKDSSKSFSLILRQGVLEVQPFKIDGSDVQVETTEFIWKEIVSGTRSLPVSLATRQIKVSGDKVSLISFFSAFKE</sequence>
<reference evidence="2" key="1">
    <citation type="submission" date="2018-05" db="EMBL/GenBank/DDBJ databases">
        <authorList>
            <person name="Lanie J.A."/>
            <person name="Ng W.-L."/>
            <person name="Kazmierczak K.M."/>
            <person name="Andrzejewski T.M."/>
            <person name="Davidsen T.M."/>
            <person name="Wayne K.J."/>
            <person name="Tettelin H."/>
            <person name="Glass J.I."/>
            <person name="Rusch D."/>
            <person name="Podicherti R."/>
            <person name="Tsui H.-C.T."/>
            <person name="Winkler M.E."/>
        </authorList>
    </citation>
    <scope>NUCLEOTIDE SEQUENCE</scope>
</reference>
<gene>
    <name evidence="2" type="ORF">METZ01_LOCUS385618</name>
</gene>
<evidence type="ECO:0000259" key="1">
    <source>
        <dbReference type="Pfam" id="PF14864"/>
    </source>
</evidence>
<dbReference type="Pfam" id="PF14864">
    <property type="entry name" value="Alkyl_sulf_C"/>
    <property type="match status" value="1"/>
</dbReference>
<accession>A0A382UEQ2</accession>
<name>A0A382UEQ2_9ZZZZ</name>
<organism evidence="2">
    <name type="scientific">marine metagenome</name>
    <dbReference type="NCBI Taxonomy" id="408172"/>
    <lineage>
        <taxon>unclassified sequences</taxon>
        <taxon>metagenomes</taxon>
        <taxon>ecological metagenomes</taxon>
    </lineage>
</organism>
<dbReference type="AlphaFoldDB" id="A0A382UEQ2"/>
<feature type="non-terminal residue" evidence="2">
    <location>
        <position position="1"/>
    </location>
</feature>
<proteinExistence type="predicted"/>
<dbReference type="InterPro" id="IPR036527">
    <property type="entry name" value="SCP2_sterol-bd_dom_sf"/>
</dbReference>
<dbReference type="SUPFAM" id="SSF55718">
    <property type="entry name" value="SCP-like"/>
    <property type="match status" value="1"/>
</dbReference>
<dbReference type="InterPro" id="IPR029229">
    <property type="entry name" value="Alkyl_sulf_C"/>
</dbReference>
<feature type="domain" description="Alkyl sulfatase C-terminal" evidence="1">
    <location>
        <begin position="1"/>
        <end position="97"/>
    </location>
</feature>
<dbReference type="EMBL" id="UINC01143698">
    <property type="protein sequence ID" value="SVD32764.1"/>
    <property type="molecule type" value="Genomic_DNA"/>
</dbReference>
<protein>
    <recommendedName>
        <fullName evidence="1">Alkyl sulfatase C-terminal domain-containing protein</fullName>
    </recommendedName>
</protein>